<dbReference type="Proteomes" id="UP000254808">
    <property type="component" value="Chromosome"/>
</dbReference>
<feature type="transmembrane region" description="Helical" evidence="1">
    <location>
        <begin position="144"/>
        <end position="163"/>
    </location>
</feature>
<dbReference type="EMBL" id="CP027806">
    <property type="protein sequence ID" value="AXJ02319.1"/>
    <property type="molecule type" value="Genomic_DNA"/>
</dbReference>
<proteinExistence type="predicted"/>
<keyword evidence="1" id="KW-0472">Membrane</keyword>
<organism evidence="2 3">
    <name type="scientific">Cyclonatronum proteinivorum</name>
    <dbReference type="NCBI Taxonomy" id="1457365"/>
    <lineage>
        <taxon>Bacteria</taxon>
        <taxon>Pseudomonadati</taxon>
        <taxon>Balneolota</taxon>
        <taxon>Balneolia</taxon>
        <taxon>Balneolales</taxon>
        <taxon>Cyclonatronaceae</taxon>
        <taxon>Cyclonatronum</taxon>
    </lineage>
</organism>
<evidence type="ECO:0000313" key="3">
    <source>
        <dbReference type="Proteomes" id="UP000254808"/>
    </source>
</evidence>
<evidence type="ECO:0000256" key="1">
    <source>
        <dbReference type="SAM" id="Phobius"/>
    </source>
</evidence>
<dbReference type="AlphaFoldDB" id="A0A345UPB7"/>
<protein>
    <submittedName>
        <fullName evidence="2">Uncharacterized protein</fullName>
    </submittedName>
</protein>
<feature type="transmembrane region" description="Helical" evidence="1">
    <location>
        <begin position="80"/>
        <end position="101"/>
    </location>
</feature>
<dbReference type="KEGG" id="cprv:CYPRO_3084"/>
<evidence type="ECO:0000313" key="2">
    <source>
        <dbReference type="EMBL" id="AXJ02319.1"/>
    </source>
</evidence>
<keyword evidence="3" id="KW-1185">Reference proteome</keyword>
<feature type="transmembrane region" description="Helical" evidence="1">
    <location>
        <begin position="50"/>
        <end position="68"/>
    </location>
</feature>
<sequence>MWTRNSGSAEIRSLSRNHPPSAQKIFAFFANYFILRFEQPDPFQQTIARTFTYTTTAFLVGSVFFLFTSNLIPVTLRPDWIGTAMLLLYGLAYGNMTYFLTRRYLRREFTFNFFSYLIGFIVLFPTVLLVRLQGDLFPAWQNEFFFLAVIFAGMFVGIWKGRIKGAQMFEELMAKRSANPQS</sequence>
<gene>
    <name evidence="2" type="ORF">CYPRO_3084</name>
</gene>
<name>A0A345UPB7_9BACT</name>
<reference evidence="2 3" key="1">
    <citation type="submission" date="2018-03" db="EMBL/GenBank/DDBJ databases">
        <title>Phenotypic and genomic properties of Cyclonatronum proteinivorum gen. nov., sp. nov., a haloalkaliphilic bacteroidete from soda lakes possessing Na+-translocating rhodopsin.</title>
        <authorList>
            <person name="Toshchakov S.V."/>
            <person name="Korzhenkov A."/>
            <person name="Samarov N.I."/>
            <person name="Kublanov I.V."/>
            <person name="Muntyan M.S."/>
            <person name="Sorokin D.Y."/>
        </authorList>
    </citation>
    <scope>NUCLEOTIDE SEQUENCE [LARGE SCALE GENOMIC DNA]</scope>
    <source>
        <strain evidence="2 3">Omega</strain>
    </source>
</reference>
<keyword evidence="1" id="KW-1133">Transmembrane helix</keyword>
<feature type="transmembrane region" description="Helical" evidence="1">
    <location>
        <begin position="113"/>
        <end position="132"/>
    </location>
</feature>
<keyword evidence="1" id="KW-0812">Transmembrane</keyword>
<accession>A0A345UPB7</accession>